<sequence>MDALELQAALVKLDPATTVTPIGSNVKIVPPHHRIAFAVDLDENNLTLENATQNDEKSTRSSSKSRKLHNKCSTNLTVPGHQNHQNAQQIGMSKCNMAEVR</sequence>
<organism evidence="2 3">
    <name type="scientific">Dufourea novaeangliae</name>
    <name type="common">Sweat bee</name>
    <dbReference type="NCBI Taxonomy" id="178035"/>
    <lineage>
        <taxon>Eukaryota</taxon>
        <taxon>Metazoa</taxon>
        <taxon>Ecdysozoa</taxon>
        <taxon>Arthropoda</taxon>
        <taxon>Hexapoda</taxon>
        <taxon>Insecta</taxon>
        <taxon>Pterygota</taxon>
        <taxon>Neoptera</taxon>
        <taxon>Endopterygota</taxon>
        <taxon>Hymenoptera</taxon>
        <taxon>Apocrita</taxon>
        <taxon>Aculeata</taxon>
        <taxon>Apoidea</taxon>
        <taxon>Anthophila</taxon>
        <taxon>Halictidae</taxon>
        <taxon>Rophitinae</taxon>
        <taxon>Dufourea</taxon>
    </lineage>
</organism>
<dbReference type="Proteomes" id="UP000076502">
    <property type="component" value="Unassembled WGS sequence"/>
</dbReference>
<accession>A0A154PE81</accession>
<evidence type="ECO:0000256" key="1">
    <source>
        <dbReference type="SAM" id="MobiDB-lite"/>
    </source>
</evidence>
<evidence type="ECO:0000313" key="3">
    <source>
        <dbReference type="Proteomes" id="UP000076502"/>
    </source>
</evidence>
<gene>
    <name evidence="2" type="ORF">WN55_01155</name>
</gene>
<dbReference type="EMBL" id="KQ434886">
    <property type="protein sequence ID" value="KZC10172.1"/>
    <property type="molecule type" value="Genomic_DNA"/>
</dbReference>
<dbReference type="OMA" id="CEMAEVR"/>
<reference evidence="2 3" key="1">
    <citation type="submission" date="2015-07" db="EMBL/GenBank/DDBJ databases">
        <title>The genome of Dufourea novaeangliae.</title>
        <authorList>
            <person name="Pan H."/>
            <person name="Kapheim K."/>
        </authorList>
    </citation>
    <scope>NUCLEOTIDE SEQUENCE [LARGE SCALE GENOMIC DNA]</scope>
    <source>
        <strain evidence="2">0120121106</strain>
        <tissue evidence="2">Whole body</tissue>
    </source>
</reference>
<feature type="compositionally biased region" description="Polar residues" evidence="1">
    <location>
        <begin position="71"/>
        <end position="91"/>
    </location>
</feature>
<dbReference type="OrthoDB" id="7634540at2759"/>
<feature type="region of interest" description="Disordered" evidence="1">
    <location>
        <begin position="48"/>
        <end position="101"/>
    </location>
</feature>
<protein>
    <submittedName>
        <fullName evidence="2">Uncharacterized protein</fullName>
    </submittedName>
</protein>
<dbReference type="AlphaFoldDB" id="A0A154PE81"/>
<keyword evidence="3" id="KW-1185">Reference proteome</keyword>
<name>A0A154PE81_DUFNO</name>
<evidence type="ECO:0000313" key="2">
    <source>
        <dbReference type="EMBL" id="KZC10172.1"/>
    </source>
</evidence>
<proteinExistence type="predicted"/>